<evidence type="ECO:0000313" key="3">
    <source>
        <dbReference type="Proteomes" id="UP000282674"/>
    </source>
</evidence>
<keyword evidence="3" id="KW-1185">Reference proteome</keyword>
<dbReference type="Proteomes" id="UP000282674">
    <property type="component" value="Unassembled WGS sequence"/>
</dbReference>
<evidence type="ECO:0000313" key="2">
    <source>
        <dbReference type="EMBL" id="RMI38668.1"/>
    </source>
</evidence>
<comment type="caution">
    <text evidence="2">The sequence shown here is derived from an EMBL/GenBank/DDBJ whole genome shotgun (WGS) entry which is preliminary data.</text>
</comment>
<protein>
    <submittedName>
        <fullName evidence="2">Uncharacterized protein</fullName>
    </submittedName>
</protein>
<gene>
    <name evidence="2" type="ORF">EBO15_32085</name>
</gene>
<proteinExistence type="predicted"/>
<evidence type="ECO:0000256" key="1">
    <source>
        <dbReference type="SAM" id="MobiDB-lite"/>
    </source>
</evidence>
<dbReference type="AlphaFoldDB" id="A0A3M2LUR5"/>
<name>A0A3M2LUR5_9ACTN</name>
<feature type="region of interest" description="Disordered" evidence="1">
    <location>
        <begin position="17"/>
        <end position="40"/>
    </location>
</feature>
<sequence length="66" mass="6629">MCRTNATTVAATTGLRGFAQRRQRGPGTGGVEGAAGAEPTRAEADAVVNAAYRIRRDGLGPGGTGQ</sequence>
<dbReference type="EMBL" id="RFFG01000081">
    <property type="protein sequence ID" value="RMI38668.1"/>
    <property type="molecule type" value="Genomic_DNA"/>
</dbReference>
<reference evidence="2 3" key="1">
    <citation type="submission" date="2018-10" db="EMBL/GenBank/DDBJ databases">
        <title>Isolation from soil.</title>
        <authorList>
            <person name="Hu J."/>
        </authorList>
    </citation>
    <scope>NUCLEOTIDE SEQUENCE [LARGE SCALE GENOMIC DNA]</scope>
    <source>
        <strain evidence="2 3">NEAU-Ht49</strain>
    </source>
</reference>
<accession>A0A3M2LUR5</accession>
<organism evidence="2 3">
    <name type="scientific">Actinomadura harenae</name>
    <dbReference type="NCBI Taxonomy" id="2483351"/>
    <lineage>
        <taxon>Bacteria</taxon>
        <taxon>Bacillati</taxon>
        <taxon>Actinomycetota</taxon>
        <taxon>Actinomycetes</taxon>
        <taxon>Streptosporangiales</taxon>
        <taxon>Thermomonosporaceae</taxon>
        <taxon>Actinomadura</taxon>
    </lineage>
</organism>